<dbReference type="AlphaFoldDB" id="A0A6G4WRX6"/>
<evidence type="ECO:0000313" key="1">
    <source>
        <dbReference type="EMBL" id="NGO68029.1"/>
    </source>
</evidence>
<dbReference type="EMBL" id="JAAKZZ010000040">
    <property type="protein sequence ID" value="NGO68029.1"/>
    <property type="molecule type" value="Genomic_DNA"/>
</dbReference>
<reference evidence="1 2" key="1">
    <citation type="submission" date="2020-02" db="EMBL/GenBank/DDBJ databases">
        <title>Whole-genome analyses of novel actinobacteria.</title>
        <authorList>
            <person name="Sahin N."/>
            <person name="Tatar D."/>
        </authorList>
    </citation>
    <scope>NUCLEOTIDE SEQUENCE [LARGE SCALE GENOMIC DNA]</scope>
    <source>
        <strain evidence="1 2">SB3404</strain>
    </source>
</reference>
<keyword evidence="2" id="KW-1185">Reference proteome</keyword>
<organism evidence="1 2">
    <name type="scientific">Streptomyces boncukensis</name>
    <dbReference type="NCBI Taxonomy" id="2711219"/>
    <lineage>
        <taxon>Bacteria</taxon>
        <taxon>Bacillati</taxon>
        <taxon>Actinomycetota</taxon>
        <taxon>Actinomycetes</taxon>
        <taxon>Kitasatosporales</taxon>
        <taxon>Streptomycetaceae</taxon>
        <taxon>Streptomyces</taxon>
    </lineage>
</organism>
<gene>
    <name evidence="1" type="ORF">G5C65_06595</name>
</gene>
<comment type="caution">
    <text evidence="1">The sequence shown here is derived from an EMBL/GenBank/DDBJ whole genome shotgun (WGS) entry which is preliminary data.</text>
</comment>
<dbReference type="Proteomes" id="UP000477722">
    <property type="component" value="Unassembled WGS sequence"/>
</dbReference>
<accession>A0A6G4WRX6</accession>
<evidence type="ECO:0000313" key="2">
    <source>
        <dbReference type="Proteomes" id="UP000477722"/>
    </source>
</evidence>
<proteinExistence type="predicted"/>
<name>A0A6G4WRX6_9ACTN</name>
<sequence length="111" mass="12120">MTELPDDEDHAPLLVDPVAARIVRAAQVCDGDTVLASFETPRDRMPVADYFNDQYTARPKSYDPTCGCGSCATMADHEGPFVNLGDDNPWEVCDPWPAVDLVLVVPARQLA</sequence>
<protein>
    <submittedName>
        <fullName evidence="1">Uncharacterized protein</fullName>
    </submittedName>
</protein>